<evidence type="ECO:0000313" key="1">
    <source>
        <dbReference type="EMBL" id="TVO75635.1"/>
    </source>
</evidence>
<comment type="caution">
    <text evidence="1">The sequence shown here is derived from an EMBL/GenBank/DDBJ whole genome shotgun (WGS) entry which is preliminary data.</text>
</comment>
<proteinExistence type="predicted"/>
<dbReference type="InterPro" id="IPR016024">
    <property type="entry name" value="ARM-type_fold"/>
</dbReference>
<dbReference type="SUPFAM" id="SSF48371">
    <property type="entry name" value="ARM repeat"/>
    <property type="match status" value="1"/>
</dbReference>
<gene>
    <name evidence="1" type="ORF">FHP89_12875</name>
</gene>
<dbReference type="Proteomes" id="UP000318349">
    <property type="component" value="Unassembled WGS sequence"/>
</dbReference>
<protein>
    <submittedName>
        <fullName evidence="1">HEAT repeat domain-containing protein</fullName>
    </submittedName>
</protein>
<sequence length="244" mass="25416">MNPWRSPLLAVIFVALSGAEGALSAEDGVDLNIAAGRLSLSADAASLPVVLAQVAQATGARLTIRGPLPTELRRWQLHAVPVAEAVVQIARPWNILVVPGGARGVREIVVFGAADVQPVSAPVTAPSARRIDEVWQSPPAPDAETMARREAVAALSGESDDASLRALDAALGDPDAGVRLEALRGLGRMDSDAAIRRVGQVALGARNPAERSAAVQLLEASRQELAQVMLAAVRGRSDEAFGDR</sequence>
<organism evidence="1 2">
    <name type="scientific">Denitromonas halophila</name>
    <dbReference type="NCBI Taxonomy" id="1629404"/>
    <lineage>
        <taxon>Bacteria</taxon>
        <taxon>Pseudomonadati</taxon>
        <taxon>Pseudomonadota</taxon>
        <taxon>Betaproteobacteria</taxon>
        <taxon>Rhodocyclales</taxon>
        <taxon>Zoogloeaceae</taxon>
        <taxon>Denitromonas</taxon>
    </lineage>
</organism>
<name>A0A557SDX8_9RHOO</name>
<dbReference type="Gene3D" id="1.25.10.10">
    <property type="entry name" value="Leucine-rich Repeat Variant"/>
    <property type="match status" value="1"/>
</dbReference>
<accession>A0A557SDX8</accession>
<dbReference type="InterPro" id="IPR011989">
    <property type="entry name" value="ARM-like"/>
</dbReference>
<evidence type="ECO:0000313" key="2">
    <source>
        <dbReference type="Proteomes" id="UP000318349"/>
    </source>
</evidence>
<dbReference type="EMBL" id="VMNI01000012">
    <property type="protein sequence ID" value="TVO75635.1"/>
    <property type="molecule type" value="Genomic_DNA"/>
</dbReference>
<reference evidence="1 2" key="1">
    <citation type="submission" date="2019-07" db="EMBL/GenBank/DDBJ databases">
        <title>The pathways for chlorine oxyanion respiration interact through the shared metabolite chlorate.</title>
        <authorList>
            <person name="Barnum T.P."/>
            <person name="Cheng Y."/>
            <person name="Hill K.A."/>
            <person name="Lucas L.N."/>
            <person name="Carlson H.K."/>
            <person name="Coates J.D."/>
        </authorList>
    </citation>
    <scope>NUCLEOTIDE SEQUENCE [LARGE SCALE GENOMIC DNA]</scope>
    <source>
        <strain evidence="1 2">SFB-1</strain>
    </source>
</reference>
<dbReference type="AlphaFoldDB" id="A0A557SDX8"/>